<dbReference type="SUPFAM" id="SSF55021">
    <property type="entry name" value="ACT-like"/>
    <property type="match status" value="1"/>
</dbReference>
<dbReference type="RefSeq" id="WP_020962003.1">
    <property type="nucleotide sequence ID" value="NZ_CP007493.1"/>
</dbReference>
<dbReference type="EMBL" id="CP007493">
    <property type="protein sequence ID" value="AJB42438.1"/>
    <property type="molecule type" value="Genomic_DNA"/>
</dbReference>
<dbReference type="GeneID" id="25406798"/>
<proteinExistence type="predicted"/>
<dbReference type="GeneID" id="16572956"/>
<evidence type="ECO:0000313" key="2">
    <source>
        <dbReference type="EMBL" id="AJB42438.1"/>
    </source>
</evidence>
<dbReference type="Pfam" id="PF08753">
    <property type="entry name" value="NikR_C"/>
    <property type="match status" value="1"/>
</dbReference>
<evidence type="ECO:0000313" key="3">
    <source>
        <dbReference type="Proteomes" id="UP000266720"/>
    </source>
</evidence>
<accession>A0A3G1A862</accession>
<dbReference type="InterPro" id="IPR050192">
    <property type="entry name" value="CopG/NikR_regulator"/>
</dbReference>
<dbReference type="GO" id="GO:0006355">
    <property type="term" value="P:regulation of DNA-templated transcription"/>
    <property type="evidence" value="ECO:0007669"/>
    <property type="project" value="TreeGrafter"/>
</dbReference>
<dbReference type="GO" id="GO:0003677">
    <property type="term" value="F:DNA binding"/>
    <property type="evidence" value="ECO:0007669"/>
    <property type="project" value="TreeGrafter"/>
</dbReference>
<dbReference type="STRING" id="697581.TCARB_1392"/>
<reference evidence="3" key="1">
    <citation type="book" date="2010" name="EXTREMOPHILES" publisher="0:0-0">
        <title>Complete genome sequences of ten hyperthermophilic archaea reveal their metabolic capabilities and possible ecological roles.</title>
        <editorList>
            <person name="?"/>
        </editorList>
        <authorList>
            <person name="Ravin N.V."/>
            <person name="Mardanov A.V."/>
            <person name="Bonch-Osmolovskaya E.A."/>
            <person name="Skryabin K.G."/>
        </authorList>
    </citation>
    <scope>NUCLEOTIDE SEQUENCE [LARGE SCALE GENOMIC DNA]</scope>
    <source>
        <strain evidence="3">1505</strain>
    </source>
</reference>
<gene>
    <name evidence="2" type="ORF">TCARB_1392</name>
</gene>
<protein>
    <submittedName>
        <fullName evidence="2">Nickel responsive regulator NikR</fullName>
    </submittedName>
</protein>
<dbReference type="Proteomes" id="UP000266720">
    <property type="component" value="Chromosome"/>
</dbReference>
<dbReference type="InterPro" id="IPR027271">
    <property type="entry name" value="Acetolactate_synth/TF_NikR_C"/>
</dbReference>
<feature type="domain" description="Transcription factor NikR nickel binding C-terminal" evidence="1">
    <location>
        <begin position="57"/>
        <end position="113"/>
    </location>
</feature>
<name>A0A3G1A862_9CREN</name>
<evidence type="ECO:0000259" key="1">
    <source>
        <dbReference type="Pfam" id="PF08753"/>
    </source>
</evidence>
<dbReference type="Gene3D" id="3.30.70.1150">
    <property type="entry name" value="ACT-like. Chain A, domain 2"/>
    <property type="match status" value="1"/>
</dbReference>
<sequence length="129" mass="15379">MSRKERFGVSMDKELFEELTDLCRALKTDRSHIVNMATRYFILEKFHYAKPHQCEGVMIMGYHHEKGEEVNSIVEKYRELILGRSHFHTMDDNCLEVLFVRGDSERIFSLEKEVENYCVMCRYIPSHKP</sequence>
<dbReference type="AlphaFoldDB" id="A0A3G1A862"/>
<dbReference type="PANTHER" id="PTHR34719:SF2">
    <property type="entry name" value="NICKEL-RESPONSIVE REGULATOR"/>
    <property type="match status" value="1"/>
</dbReference>
<dbReference type="KEGG" id="tcb:TCARB_1392"/>
<organism evidence="2 3">
    <name type="scientific">Thermofilum adornatum 1505</name>
    <dbReference type="NCBI Taxonomy" id="697581"/>
    <lineage>
        <taxon>Archaea</taxon>
        <taxon>Thermoproteota</taxon>
        <taxon>Thermoprotei</taxon>
        <taxon>Thermofilales</taxon>
        <taxon>Thermofilaceae</taxon>
        <taxon>Thermofilum</taxon>
    </lineage>
</organism>
<dbReference type="InterPro" id="IPR045865">
    <property type="entry name" value="ACT-like_dom_sf"/>
</dbReference>
<dbReference type="InterPro" id="IPR014864">
    <property type="entry name" value="TF_NikR_Ni-bd_C"/>
</dbReference>
<dbReference type="PANTHER" id="PTHR34719">
    <property type="entry name" value="NICKEL-RESPONSIVE REGULATOR"/>
    <property type="match status" value="1"/>
</dbReference>